<dbReference type="PANTHER" id="PTHR21621:SF0">
    <property type="entry name" value="BETA-CITRYLGLUTAMATE SYNTHASE B-RELATED"/>
    <property type="match status" value="1"/>
</dbReference>
<dbReference type="InterPro" id="IPR013651">
    <property type="entry name" value="ATP-grasp_RimK-type"/>
</dbReference>
<dbReference type="GO" id="GO:0005737">
    <property type="term" value="C:cytoplasm"/>
    <property type="evidence" value="ECO:0007669"/>
    <property type="project" value="TreeGrafter"/>
</dbReference>
<evidence type="ECO:0000313" key="2">
    <source>
        <dbReference type="EMBL" id="MBT4870899.1"/>
    </source>
</evidence>
<dbReference type="Proteomes" id="UP000722459">
    <property type="component" value="Unassembled WGS sequence"/>
</dbReference>
<accession>A0A8T5GG29</accession>
<dbReference type="SUPFAM" id="SSF56059">
    <property type="entry name" value="Glutathione synthetase ATP-binding domain-like"/>
    <property type="match status" value="1"/>
</dbReference>
<proteinExistence type="predicted"/>
<evidence type="ECO:0000259" key="1">
    <source>
        <dbReference type="Pfam" id="PF08443"/>
    </source>
</evidence>
<protein>
    <submittedName>
        <fullName evidence="2">ATP-grasp domain-containing protein</fullName>
    </submittedName>
</protein>
<name>A0A8T5GG29_9ARCH</name>
<gene>
    <name evidence="2" type="ORF">HON47_04955</name>
</gene>
<dbReference type="AlphaFoldDB" id="A0A8T5GG29"/>
<dbReference type="GO" id="GO:0009432">
    <property type="term" value="P:SOS response"/>
    <property type="evidence" value="ECO:0007669"/>
    <property type="project" value="TreeGrafter"/>
</dbReference>
<evidence type="ECO:0000313" key="3">
    <source>
        <dbReference type="Proteomes" id="UP000722459"/>
    </source>
</evidence>
<dbReference type="Gene3D" id="3.40.50.20">
    <property type="match status" value="1"/>
</dbReference>
<dbReference type="Pfam" id="PF08443">
    <property type="entry name" value="RimK"/>
    <property type="match status" value="1"/>
</dbReference>
<organism evidence="2 3">
    <name type="scientific">Candidatus Iainarchaeum sp</name>
    <dbReference type="NCBI Taxonomy" id="3101447"/>
    <lineage>
        <taxon>Archaea</taxon>
        <taxon>Candidatus Iainarchaeota</taxon>
        <taxon>Candidatus Iainarchaeia</taxon>
        <taxon>Candidatus Iainarchaeales</taxon>
        <taxon>Candidatus Iainarchaeaceae</taxon>
        <taxon>Candidatus Iainarchaeum</taxon>
    </lineage>
</organism>
<comment type="caution">
    <text evidence="2">The sequence shown here is derived from an EMBL/GenBank/DDBJ whole genome shotgun (WGS) entry which is preliminary data.</text>
</comment>
<feature type="domain" description="ATP-grasp fold RimK-type" evidence="1">
    <location>
        <begin position="106"/>
        <end position="240"/>
    </location>
</feature>
<dbReference type="PANTHER" id="PTHR21621">
    <property type="entry name" value="RIBOSOMAL PROTEIN S6 MODIFICATION PROTEIN"/>
    <property type="match status" value="1"/>
</dbReference>
<sequence>MRILVIAEKQKYAQSFVDAMKSKGVKANYLRILKISLVSKHKNTLIKALGEDIPKYDAVFLQARTSLAPFVEPLLEELARKGIYVNCSPGSYFVGMNAPYKFVTLSLAGVKTPRTLTSGSGKNIERISKKVSYPLLAKSFKGRDVQQSIVVENEKDLTSFVKSIKHDLDGFMLREFIDGDMLSCAVIGEKVFAVNRKINDFVVSDLEKGVCFKPSEDESKEAILAAKACGYDIAWVDLVNGHVIKVEPELPWKKFNKLCSETLEEHVANFYIDKINEKGAKKYAVDDLKDLSKAVSKTIFSRLLK</sequence>
<dbReference type="Gene3D" id="3.30.470.20">
    <property type="entry name" value="ATP-grasp fold, B domain"/>
    <property type="match status" value="1"/>
</dbReference>
<dbReference type="EMBL" id="JABJNZ010000062">
    <property type="protein sequence ID" value="MBT4870899.1"/>
    <property type="molecule type" value="Genomic_DNA"/>
</dbReference>
<dbReference type="GO" id="GO:0018169">
    <property type="term" value="F:ribosomal S6-glutamic acid ligase activity"/>
    <property type="evidence" value="ECO:0007669"/>
    <property type="project" value="TreeGrafter"/>
</dbReference>
<reference evidence="2" key="1">
    <citation type="journal article" date="2021" name="ISME J.">
        <title>Mercury methylation by metabolically versatile and cosmopolitan marine bacteria.</title>
        <authorList>
            <person name="Lin H."/>
            <person name="Ascher D.B."/>
            <person name="Myung Y."/>
            <person name="Lamborg C.H."/>
            <person name="Hallam S.J."/>
            <person name="Gionfriddo C.M."/>
            <person name="Holt K.E."/>
            <person name="Moreau J.W."/>
        </authorList>
    </citation>
    <scope>NUCLEOTIDE SEQUENCE</scope>
    <source>
        <strain evidence="2">SI075_bin30</strain>
    </source>
</reference>